<accession>A0A1L9MZ15</accession>
<protein>
    <submittedName>
        <fullName evidence="2">Uncharacterized protein</fullName>
    </submittedName>
</protein>
<proteinExistence type="predicted"/>
<organism evidence="2 3">
    <name type="scientific">Aspergillus tubingensis (strain CBS 134.48)</name>
    <dbReference type="NCBI Taxonomy" id="767770"/>
    <lineage>
        <taxon>Eukaryota</taxon>
        <taxon>Fungi</taxon>
        <taxon>Dikarya</taxon>
        <taxon>Ascomycota</taxon>
        <taxon>Pezizomycotina</taxon>
        <taxon>Eurotiomycetes</taxon>
        <taxon>Eurotiomycetidae</taxon>
        <taxon>Eurotiales</taxon>
        <taxon>Aspergillaceae</taxon>
        <taxon>Aspergillus</taxon>
        <taxon>Aspergillus subgen. Circumdati</taxon>
    </lineage>
</organism>
<evidence type="ECO:0000256" key="1">
    <source>
        <dbReference type="SAM" id="SignalP"/>
    </source>
</evidence>
<dbReference type="EMBL" id="KV878205">
    <property type="protein sequence ID" value="OJI82269.1"/>
    <property type="molecule type" value="Genomic_DNA"/>
</dbReference>
<reference evidence="3" key="1">
    <citation type="journal article" date="2017" name="Genome Biol.">
        <title>Comparative genomics reveals high biological diversity and specific adaptations in the industrially and medically important fungal genus Aspergillus.</title>
        <authorList>
            <person name="de Vries R.P."/>
            <person name="Riley R."/>
            <person name="Wiebenga A."/>
            <person name="Aguilar-Osorio G."/>
            <person name="Amillis S."/>
            <person name="Uchima C.A."/>
            <person name="Anderluh G."/>
            <person name="Asadollahi M."/>
            <person name="Askin M."/>
            <person name="Barry K."/>
            <person name="Battaglia E."/>
            <person name="Bayram O."/>
            <person name="Benocci T."/>
            <person name="Braus-Stromeyer S.A."/>
            <person name="Caldana C."/>
            <person name="Canovas D."/>
            <person name="Cerqueira G.C."/>
            <person name="Chen F."/>
            <person name="Chen W."/>
            <person name="Choi C."/>
            <person name="Clum A."/>
            <person name="Dos Santos R.A."/>
            <person name="Damasio A.R."/>
            <person name="Diallinas G."/>
            <person name="Emri T."/>
            <person name="Fekete E."/>
            <person name="Flipphi M."/>
            <person name="Freyberg S."/>
            <person name="Gallo A."/>
            <person name="Gournas C."/>
            <person name="Habgood R."/>
            <person name="Hainaut M."/>
            <person name="Harispe M.L."/>
            <person name="Henrissat B."/>
            <person name="Hilden K.S."/>
            <person name="Hope R."/>
            <person name="Hossain A."/>
            <person name="Karabika E."/>
            <person name="Karaffa L."/>
            <person name="Karanyi Z."/>
            <person name="Krasevec N."/>
            <person name="Kuo A."/>
            <person name="Kusch H."/>
            <person name="LaButti K."/>
            <person name="Lagendijk E.L."/>
            <person name="Lapidus A."/>
            <person name="Levasseur A."/>
            <person name="Lindquist E."/>
            <person name="Lipzen A."/>
            <person name="Logrieco A.F."/>
            <person name="MacCabe A."/>
            <person name="Maekelae M.R."/>
            <person name="Malavazi I."/>
            <person name="Melin P."/>
            <person name="Meyer V."/>
            <person name="Mielnichuk N."/>
            <person name="Miskei M."/>
            <person name="Molnar A.P."/>
            <person name="Mule G."/>
            <person name="Ngan C.Y."/>
            <person name="Orejas M."/>
            <person name="Orosz E."/>
            <person name="Ouedraogo J.P."/>
            <person name="Overkamp K.M."/>
            <person name="Park H.-S."/>
            <person name="Perrone G."/>
            <person name="Piumi F."/>
            <person name="Punt P.J."/>
            <person name="Ram A.F."/>
            <person name="Ramon A."/>
            <person name="Rauscher S."/>
            <person name="Record E."/>
            <person name="Riano-Pachon D.M."/>
            <person name="Robert V."/>
            <person name="Roehrig J."/>
            <person name="Ruller R."/>
            <person name="Salamov A."/>
            <person name="Salih N.S."/>
            <person name="Samson R.A."/>
            <person name="Sandor E."/>
            <person name="Sanguinetti M."/>
            <person name="Schuetze T."/>
            <person name="Sepcic K."/>
            <person name="Shelest E."/>
            <person name="Sherlock G."/>
            <person name="Sophianopoulou V."/>
            <person name="Squina F.M."/>
            <person name="Sun H."/>
            <person name="Susca A."/>
            <person name="Todd R.B."/>
            <person name="Tsang A."/>
            <person name="Unkles S.E."/>
            <person name="van de Wiele N."/>
            <person name="van Rossen-Uffink D."/>
            <person name="Oliveira J.V."/>
            <person name="Vesth T.C."/>
            <person name="Visser J."/>
            <person name="Yu J.-H."/>
            <person name="Zhou M."/>
            <person name="Andersen M.R."/>
            <person name="Archer D.B."/>
            <person name="Baker S.E."/>
            <person name="Benoit I."/>
            <person name="Brakhage A.A."/>
            <person name="Braus G.H."/>
            <person name="Fischer R."/>
            <person name="Frisvad J.C."/>
            <person name="Goldman G.H."/>
            <person name="Houbraken J."/>
            <person name="Oakley B."/>
            <person name="Pocsi I."/>
            <person name="Scazzocchio C."/>
            <person name="Seiboth B."/>
            <person name="vanKuyk P.A."/>
            <person name="Wortman J."/>
            <person name="Dyer P.S."/>
            <person name="Grigoriev I.V."/>
        </authorList>
    </citation>
    <scope>NUCLEOTIDE SEQUENCE [LARGE SCALE GENOMIC DNA]</scope>
    <source>
        <strain evidence="3">CBS 134.48</strain>
    </source>
</reference>
<evidence type="ECO:0000313" key="2">
    <source>
        <dbReference type="EMBL" id="OJI82269.1"/>
    </source>
</evidence>
<name>A0A1L9MZ15_ASPTC</name>
<keyword evidence="1" id="KW-0732">Signal</keyword>
<evidence type="ECO:0000313" key="3">
    <source>
        <dbReference type="Proteomes" id="UP000184304"/>
    </source>
</evidence>
<feature type="signal peptide" evidence="1">
    <location>
        <begin position="1"/>
        <end position="23"/>
    </location>
</feature>
<gene>
    <name evidence="2" type="ORF">ASPTUDRAFT_45686</name>
</gene>
<dbReference type="Proteomes" id="UP000184304">
    <property type="component" value="Unassembled WGS sequence"/>
</dbReference>
<dbReference type="AlphaFoldDB" id="A0A1L9MZ15"/>
<dbReference type="VEuPathDB" id="FungiDB:ASPTUDRAFT_45686"/>
<sequence length="87" mass="9986">MKPSAPIPLLLTIISSYSLSVNSYRIFKYPEDQDISPQLDVHRLLNAGTNFTDNVIEFCSHDQECFAVAAYLYTQREMREKGSRLDL</sequence>
<keyword evidence="3" id="KW-1185">Reference proteome</keyword>
<feature type="chain" id="PRO_5013064023" evidence="1">
    <location>
        <begin position="24"/>
        <end position="87"/>
    </location>
</feature>